<accession>G9ZBK0</accession>
<evidence type="ECO:0000313" key="2">
    <source>
        <dbReference type="Proteomes" id="UP000004750"/>
    </source>
</evidence>
<dbReference type="AlphaFoldDB" id="G9ZBK0"/>
<sequence>MRGVLKGREVTARIIRCLPPGGGVCRRSWTVAVRRRMMVLPFVSGVFYERYLES</sequence>
<dbReference type="STRING" id="797473.HMPREF9080_00123"/>
<reference evidence="1 2" key="1">
    <citation type="submission" date="2011-08" db="EMBL/GenBank/DDBJ databases">
        <authorList>
            <person name="Weinstock G."/>
            <person name="Sodergren E."/>
            <person name="Clifton S."/>
            <person name="Fulton L."/>
            <person name="Fulton B."/>
            <person name="Courtney L."/>
            <person name="Fronick C."/>
            <person name="Harrison M."/>
            <person name="Strong C."/>
            <person name="Farmer C."/>
            <person name="Delahaunty K."/>
            <person name="Markovic C."/>
            <person name="Hall O."/>
            <person name="Minx P."/>
            <person name="Tomlinson C."/>
            <person name="Mitreva M."/>
            <person name="Hou S."/>
            <person name="Chen J."/>
            <person name="Wollam A."/>
            <person name="Pepin K.H."/>
            <person name="Johnson M."/>
            <person name="Bhonagiri V."/>
            <person name="Zhang X."/>
            <person name="Suruliraj S."/>
            <person name="Warren W."/>
            <person name="Chinwalla A."/>
            <person name="Mardis E.R."/>
            <person name="Wilson R.K."/>
        </authorList>
    </citation>
    <scope>NUCLEOTIDE SEQUENCE [LARGE SCALE GENOMIC DNA]</scope>
    <source>
        <strain evidence="1 2">F0432</strain>
    </source>
</reference>
<name>G9ZBK0_9GAMM</name>
<dbReference type="EMBL" id="AGCM01000006">
    <property type="protein sequence ID" value="EHM56099.1"/>
    <property type="molecule type" value="Genomic_DNA"/>
</dbReference>
<evidence type="ECO:0000313" key="1">
    <source>
        <dbReference type="EMBL" id="EHM56099.1"/>
    </source>
</evidence>
<dbReference type="HOGENOM" id="CLU_3041616_0_0_6"/>
<comment type="caution">
    <text evidence="1">The sequence shown here is derived from an EMBL/GenBank/DDBJ whole genome shotgun (WGS) entry which is preliminary data.</text>
</comment>
<gene>
    <name evidence="1" type="ORF">HMPREF9080_00123</name>
</gene>
<proteinExistence type="predicted"/>
<dbReference type="Proteomes" id="UP000004750">
    <property type="component" value="Unassembled WGS sequence"/>
</dbReference>
<protein>
    <submittedName>
        <fullName evidence="1">Uncharacterized protein</fullName>
    </submittedName>
</protein>
<organism evidence="1 2">
    <name type="scientific">Cardiobacterium valvarum F0432</name>
    <dbReference type="NCBI Taxonomy" id="797473"/>
    <lineage>
        <taxon>Bacteria</taxon>
        <taxon>Pseudomonadati</taxon>
        <taxon>Pseudomonadota</taxon>
        <taxon>Gammaproteobacteria</taxon>
        <taxon>Cardiobacteriales</taxon>
        <taxon>Cardiobacteriaceae</taxon>
        <taxon>Cardiobacterium</taxon>
    </lineage>
</organism>